<dbReference type="EMBL" id="JAGRRH010000016">
    <property type="protein sequence ID" value="KAG7355068.1"/>
    <property type="molecule type" value="Genomic_DNA"/>
</dbReference>
<keyword evidence="3" id="KW-1185">Reference proteome</keyword>
<protein>
    <submittedName>
        <fullName evidence="2">Uncharacterized protein</fullName>
    </submittedName>
</protein>
<comment type="caution">
    <text evidence="2">The sequence shown here is derived from an EMBL/GenBank/DDBJ whole genome shotgun (WGS) entry which is preliminary data.</text>
</comment>
<feature type="region of interest" description="Disordered" evidence="1">
    <location>
        <begin position="204"/>
        <end position="225"/>
    </location>
</feature>
<name>A0A9K3L5K5_9STRA</name>
<evidence type="ECO:0000256" key="1">
    <source>
        <dbReference type="SAM" id="MobiDB-lite"/>
    </source>
</evidence>
<sequence>MYCQGDIKKWLLLLYLIVFCPIQSKILAFPLGCSLGFRQSRTSCYLCHAFSAQSVEATVKVKDLLSDLPTPTLLMELSLAESALNKSKISCLDDFLRDTEKLMSRAHVLDGSLFVHTKVTDTSERDKINQESGSGKSVGIGLVDCPPDLIPGGAYLGIGLANHHVGGYYWARGMGMGASLPAHGVEFRGVPYSNNIGELYWKKRGPGTNAAETTEESSNSNDGKRSEWADFLVKDDTVQLVPYNTTSLLLNSPFQRLIGVRRLGRPLGSDPIVERIWKRDGMLRGWVIEK</sequence>
<reference evidence="2" key="1">
    <citation type="journal article" date="2021" name="Sci. Rep.">
        <title>Diploid genomic architecture of Nitzschia inconspicua, an elite biomass production diatom.</title>
        <authorList>
            <person name="Oliver A."/>
            <person name="Podell S."/>
            <person name="Pinowska A."/>
            <person name="Traller J.C."/>
            <person name="Smith S.R."/>
            <person name="McClure R."/>
            <person name="Beliaev A."/>
            <person name="Bohutskyi P."/>
            <person name="Hill E.A."/>
            <person name="Rabines A."/>
            <person name="Zheng H."/>
            <person name="Allen L.Z."/>
            <person name="Kuo A."/>
            <person name="Grigoriev I.V."/>
            <person name="Allen A.E."/>
            <person name="Hazlebeck D."/>
            <person name="Allen E.E."/>
        </authorList>
    </citation>
    <scope>NUCLEOTIDE SEQUENCE</scope>
    <source>
        <strain evidence="2">Hildebrandi</strain>
    </source>
</reference>
<gene>
    <name evidence="2" type="ORF">IV203_004424</name>
</gene>
<proteinExistence type="predicted"/>
<accession>A0A9K3L5K5</accession>
<evidence type="ECO:0000313" key="2">
    <source>
        <dbReference type="EMBL" id="KAG7355068.1"/>
    </source>
</evidence>
<reference evidence="2" key="2">
    <citation type="submission" date="2021-04" db="EMBL/GenBank/DDBJ databases">
        <authorList>
            <person name="Podell S."/>
        </authorList>
    </citation>
    <scope>NUCLEOTIDE SEQUENCE</scope>
    <source>
        <strain evidence="2">Hildebrandi</strain>
    </source>
</reference>
<organism evidence="2 3">
    <name type="scientific">Nitzschia inconspicua</name>
    <dbReference type="NCBI Taxonomy" id="303405"/>
    <lineage>
        <taxon>Eukaryota</taxon>
        <taxon>Sar</taxon>
        <taxon>Stramenopiles</taxon>
        <taxon>Ochrophyta</taxon>
        <taxon>Bacillariophyta</taxon>
        <taxon>Bacillariophyceae</taxon>
        <taxon>Bacillariophycidae</taxon>
        <taxon>Bacillariales</taxon>
        <taxon>Bacillariaceae</taxon>
        <taxon>Nitzschia</taxon>
    </lineage>
</organism>
<feature type="compositionally biased region" description="Polar residues" evidence="1">
    <location>
        <begin position="210"/>
        <end position="221"/>
    </location>
</feature>
<dbReference type="AlphaFoldDB" id="A0A9K3L5K5"/>
<dbReference type="Proteomes" id="UP000693970">
    <property type="component" value="Unassembled WGS sequence"/>
</dbReference>
<dbReference type="OrthoDB" id="199096at2759"/>
<evidence type="ECO:0000313" key="3">
    <source>
        <dbReference type="Proteomes" id="UP000693970"/>
    </source>
</evidence>